<proteinExistence type="predicted"/>
<gene>
    <name evidence="2" type="ORF">PR048_024978</name>
</gene>
<feature type="region of interest" description="Disordered" evidence="1">
    <location>
        <begin position="1"/>
        <end position="20"/>
    </location>
</feature>
<reference evidence="2 3" key="1">
    <citation type="submission" date="2023-02" db="EMBL/GenBank/DDBJ databases">
        <title>LHISI_Scaffold_Assembly.</title>
        <authorList>
            <person name="Stuart O.P."/>
            <person name="Cleave R."/>
            <person name="Magrath M.J.L."/>
            <person name="Mikheyev A.S."/>
        </authorList>
    </citation>
    <scope>NUCLEOTIDE SEQUENCE [LARGE SCALE GENOMIC DNA]</scope>
    <source>
        <strain evidence="2">Daus_M_001</strain>
        <tissue evidence="2">Leg muscle</tissue>
    </source>
</reference>
<feature type="compositionally biased region" description="Polar residues" evidence="1">
    <location>
        <begin position="131"/>
        <end position="141"/>
    </location>
</feature>
<name>A0ABQ9GQ36_9NEOP</name>
<feature type="region of interest" description="Disordered" evidence="1">
    <location>
        <begin position="125"/>
        <end position="156"/>
    </location>
</feature>
<keyword evidence="3" id="KW-1185">Reference proteome</keyword>
<protein>
    <submittedName>
        <fullName evidence="2">Uncharacterized protein</fullName>
    </submittedName>
</protein>
<dbReference type="EMBL" id="JARBHB010000010">
    <property type="protein sequence ID" value="KAJ8874136.1"/>
    <property type="molecule type" value="Genomic_DNA"/>
</dbReference>
<accession>A0ABQ9GQ36</accession>
<organism evidence="2 3">
    <name type="scientific">Dryococelus australis</name>
    <dbReference type="NCBI Taxonomy" id="614101"/>
    <lineage>
        <taxon>Eukaryota</taxon>
        <taxon>Metazoa</taxon>
        <taxon>Ecdysozoa</taxon>
        <taxon>Arthropoda</taxon>
        <taxon>Hexapoda</taxon>
        <taxon>Insecta</taxon>
        <taxon>Pterygota</taxon>
        <taxon>Neoptera</taxon>
        <taxon>Polyneoptera</taxon>
        <taxon>Phasmatodea</taxon>
        <taxon>Verophasmatodea</taxon>
        <taxon>Anareolatae</taxon>
        <taxon>Phasmatidae</taxon>
        <taxon>Eurycanthinae</taxon>
        <taxon>Dryococelus</taxon>
    </lineage>
</organism>
<evidence type="ECO:0000313" key="3">
    <source>
        <dbReference type="Proteomes" id="UP001159363"/>
    </source>
</evidence>
<evidence type="ECO:0000313" key="2">
    <source>
        <dbReference type="EMBL" id="KAJ8874136.1"/>
    </source>
</evidence>
<feature type="compositionally biased region" description="Basic and acidic residues" evidence="1">
    <location>
        <begin position="1"/>
        <end position="10"/>
    </location>
</feature>
<comment type="caution">
    <text evidence="2">The sequence shown here is derived from an EMBL/GenBank/DDBJ whole genome shotgun (WGS) entry which is preliminary data.</text>
</comment>
<sequence length="355" mass="39511">MEQRRNEYPRENPPSSGIVRHDSRLRKSGVTRLGIEPVGFEQSNRSATAAPFQDMIRNLCPERYYQIDIVVVLQVPLSNGIKLETSHATWRVNPDIGVCQKYWSHRMAFAVPMRVFEASLEQRRNERAAETGNSRENSPTNGIVRHDSHMRKSGVTRSGIEPGIALVGGERTNRSATVAPTSKLPFRTRGWMKRSRDLSYPPLGRQAHCACFHPSAKWRVSDSKAAEEYTTVLQVREIPEESSEATPPRTEAGSSFWKASVPTAAPLGSRTIWYEQWKRGVNTKVKVVHGTRFRHALTSGRCVVSCSSRYCDSSSTLPYIVGASRSGVLVIRPGGGDFRCHVCAVASRVPSSCLT</sequence>
<dbReference type="Proteomes" id="UP001159363">
    <property type="component" value="Chromosome 9"/>
</dbReference>
<evidence type="ECO:0000256" key="1">
    <source>
        <dbReference type="SAM" id="MobiDB-lite"/>
    </source>
</evidence>